<dbReference type="InterPro" id="IPR045518">
    <property type="entry name" value="2EXR"/>
</dbReference>
<dbReference type="PANTHER" id="PTHR35910">
    <property type="entry name" value="2EXR DOMAIN-CONTAINING PROTEIN"/>
    <property type="match status" value="1"/>
</dbReference>
<comment type="caution">
    <text evidence="2">The sequence shown here is derived from an EMBL/GenBank/DDBJ whole genome shotgun (WGS) entry which is preliminary data.</text>
</comment>
<gene>
    <name evidence="2" type="ORF">HYALB_00005825</name>
</gene>
<reference evidence="2" key="1">
    <citation type="submission" date="2021-07" db="EMBL/GenBank/DDBJ databases">
        <authorList>
            <person name="Durling M."/>
        </authorList>
    </citation>
    <scope>NUCLEOTIDE SEQUENCE</scope>
</reference>
<evidence type="ECO:0000313" key="3">
    <source>
        <dbReference type="Proteomes" id="UP000701801"/>
    </source>
</evidence>
<protein>
    <recommendedName>
        <fullName evidence="1">2EXR domain-containing protein</fullName>
    </recommendedName>
</protein>
<dbReference type="AlphaFoldDB" id="A0A9N9Q4K9"/>
<keyword evidence="3" id="KW-1185">Reference proteome</keyword>
<dbReference type="Proteomes" id="UP000701801">
    <property type="component" value="Unassembled WGS sequence"/>
</dbReference>
<evidence type="ECO:0000259" key="1">
    <source>
        <dbReference type="Pfam" id="PF20150"/>
    </source>
</evidence>
<feature type="domain" description="2EXR" evidence="1">
    <location>
        <begin position="26"/>
        <end position="117"/>
    </location>
</feature>
<name>A0A9N9Q4K9_9HELO</name>
<dbReference type="EMBL" id="CAJVRM010000108">
    <property type="protein sequence ID" value="CAG8974552.1"/>
    <property type="molecule type" value="Genomic_DNA"/>
</dbReference>
<organism evidence="2 3">
    <name type="scientific">Hymenoscyphus albidus</name>
    <dbReference type="NCBI Taxonomy" id="595503"/>
    <lineage>
        <taxon>Eukaryota</taxon>
        <taxon>Fungi</taxon>
        <taxon>Dikarya</taxon>
        <taxon>Ascomycota</taxon>
        <taxon>Pezizomycotina</taxon>
        <taxon>Leotiomycetes</taxon>
        <taxon>Helotiales</taxon>
        <taxon>Helotiaceae</taxon>
        <taxon>Hymenoscyphus</taxon>
    </lineage>
</organism>
<dbReference type="OrthoDB" id="3473305at2759"/>
<accession>A0A9N9Q4K9</accession>
<sequence>MRTTKKSKLKGPRQPPRNMRVPLTSFLRFGTLPVELRLDIWHKALPGPRIVDLKTRILALRCQNRQSRYGFSTDCPAPVLLYVCRESYEVVAKSYTLMFATTDAFATIWFNPKIDTLFINEETFQGSDKDYNIRHEDWGEIGCFNLIGERDLKKVENICVNPRFLHSRSFFIYDREDEIEDILNLFPNVTSVSFVGAQVRGKTWNSGMAASTISTLAFLPTEDYYLALARLELESCSKIELESVEFISNTTFLSNFRSWILLPEG</sequence>
<evidence type="ECO:0000313" key="2">
    <source>
        <dbReference type="EMBL" id="CAG8974552.1"/>
    </source>
</evidence>
<proteinExistence type="predicted"/>
<dbReference type="PANTHER" id="PTHR35910:SF6">
    <property type="entry name" value="2EXR DOMAIN-CONTAINING PROTEIN"/>
    <property type="match status" value="1"/>
</dbReference>
<dbReference type="Pfam" id="PF20150">
    <property type="entry name" value="2EXR"/>
    <property type="match status" value="1"/>
</dbReference>